<dbReference type="AlphaFoldDB" id="A0A395S9J0"/>
<accession>A0A395S9J0</accession>
<feature type="region of interest" description="Disordered" evidence="1">
    <location>
        <begin position="254"/>
        <end position="309"/>
    </location>
</feature>
<comment type="caution">
    <text evidence="2">The sequence shown here is derived from an EMBL/GenBank/DDBJ whole genome shotgun (WGS) entry which is preliminary data.</text>
</comment>
<name>A0A395S9J0_FUSSP</name>
<protein>
    <submittedName>
        <fullName evidence="2">Uncharacterized protein</fullName>
    </submittedName>
</protein>
<evidence type="ECO:0000313" key="2">
    <source>
        <dbReference type="EMBL" id="RGP68875.1"/>
    </source>
</evidence>
<proteinExistence type="predicted"/>
<dbReference type="EMBL" id="PXOF01000066">
    <property type="protein sequence ID" value="RGP68875.1"/>
    <property type="molecule type" value="Genomic_DNA"/>
</dbReference>
<feature type="compositionally biased region" description="Basic and acidic residues" evidence="1">
    <location>
        <begin position="347"/>
        <end position="361"/>
    </location>
</feature>
<organism evidence="2 3">
    <name type="scientific">Fusarium sporotrichioides</name>
    <dbReference type="NCBI Taxonomy" id="5514"/>
    <lineage>
        <taxon>Eukaryota</taxon>
        <taxon>Fungi</taxon>
        <taxon>Dikarya</taxon>
        <taxon>Ascomycota</taxon>
        <taxon>Pezizomycotina</taxon>
        <taxon>Sordariomycetes</taxon>
        <taxon>Hypocreomycetidae</taxon>
        <taxon>Hypocreales</taxon>
        <taxon>Nectriaceae</taxon>
        <taxon>Fusarium</taxon>
    </lineage>
</organism>
<evidence type="ECO:0000256" key="1">
    <source>
        <dbReference type="SAM" id="MobiDB-lite"/>
    </source>
</evidence>
<gene>
    <name evidence="2" type="ORF">FSPOR_5081</name>
</gene>
<sequence length="396" mass="44958">MEDIVRKINAGLGPREIDLSVEACGIIPVDRLAPGRTLALSESIVSEIFRETGIPADQASLCWEDMVTKMSFGNMLQMSIAQRHRSWSSIAARLRVCERTRKMTNSHVSMTAPDLAFIIAVFFFRKMQTRTDKNFRYKKYFINFFGDLNCMQWLPVAIKVHSQINGRVFLVRLNERVNEPLVHSENIEGMENTSLCDAFRLPFLGSSSSPTFSKPDIHLGETFMVVTTKKPPTNIYEAGMQEIVRQIIGQGDDAITSHSSDSLEKSRKSIEKVESDSTPLESVAPSIKQSPDPEDQHDESLETQPDRQINSDTLCDHARHMKVLGKRLASPDKKFVRRVRRDIRRFADLTDERENETELEHPSGPSRPPSSREFGPDAGNRIDLFGRYKMLWKGSL</sequence>
<feature type="compositionally biased region" description="Basic and acidic residues" evidence="1">
    <location>
        <begin position="261"/>
        <end position="275"/>
    </location>
</feature>
<reference evidence="2 3" key="1">
    <citation type="journal article" date="2018" name="PLoS Pathog.">
        <title>Evolution of structural diversity of trichothecenes, a family of toxins produced by plant pathogenic and entomopathogenic fungi.</title>
        <authorList>
            <person name="Proctor R.H."/>
            <person name="McCormick S.P."/>
            <person name="Kim H.S."/>
            <person name="Cardoza R.E."/>
            <person name="Stanley A.M."/>
            <person name="Lindo L."/>
            <person name="Kelly A."/>
            <person name="Brown D.W."/>
            <person name="Lee T."/>
            <person name="Vaughan M.M."/>
            <person name="Alexander N.J."/>
            <person name="Busman M."/>
            <person name="Gutierrez S."/>
        </authorList>
    </citation>
    <scope>NUCLEOTIDE SEQUENCE [LARGE SCALE GENOMIC DNA]</scope>
    <source>
        <strain evidence="2 3">NRRL 3299</strain>
    </source>
</reference>
<evidence type="ECO:0000313" key="3">
    <source>
        <dbReference type="Proteomes" id="UP000266152"/>
    </source>
</evidence>
<keyword evidence="3" id="KW-1185">Reference proteome</keyword>
<feature type="region of interest" description="Disordered" evidence="1">
    <location>
        <begin position="347"/>
        <end position="380"/>
    </location>
</feature>
<dbReference type="Proteomes" id="UP000266152">
    <property type="component" value="Unassembled WGS sequence"/>
</dbReference>